<sequence length="85" mass="8560">MPPLEPVTAEPTPAGLPLTCETESVSPSGSLSLDSTPFWASTVRVVFSSVVPASSAAVGAGLVTSQSKFWEVVAPEGSVAVTVTV</sequence>
<dbReference type="EMBL" id="UFQB01000037">
    <property type="protein sequence ID" value="SSW72585.1"/>
    <property type="molecule type" value="Genomic_DNA"/>
</dbReference>
<proteinExistence type="predicted"/>
<reference evidence="1 2" key="1">
    <citation type="submission" date="2018-07" db="EMBL/GenBank/DDBJ databases">
        <authorList>
            <person name="Peeters C."/>
        </authorList>
    </citation>
    <scope>NUCLEOTIDE SEQUENCE [LARGE SCALE GENOMIC DNA]</scope>
    <source>
        <strain evidence="1 2">LMG 3411</strain>
    </source>
</reference>
<name>A0A446CXP7_9BURK</name>
<evidence type="ECO:0000313" key="2">
    <source>
        <dbReference type="Proteomes" id="UP000289184"/>
    </source>
</evidence>
<protein>
    <submittedName>
        <fullName evidence="1">Uncharacterized protein</fullName>
    </submittedName>
</protein>
<accession>A0A446CXP7</accession>
<keyword evidence="2" id="KW-1185">Reference proteome</keyword>
<dbReference type="AlphaFoldDB" id="A0A446CXP7"/>
<evidence type="ECO:0000313" key="1">
    <source>
        <dbReference type="EMBL" id="SSW72585.1"/>
    </source>
</evidence>
<organism evidence="1 2">
    <name type="scientific">Achromobacter agilis</name>
    <dbReference type="NCBI Taxonomy" id="1353888"/>
    <lineage>
        <taxon>Bacteria</taxon>
        <taxon>Pseudomonadati</taxon>
        <taxon>Pseudomonadota</taxon>
        <taxon>Betaproteobacteria</taxon>
        <taxon>Burkholderiales</taxon>
        <taxon>Alcaligenaceae</taxon>
        <taxon>Achromobacter</taxon>
    </lineage>
</organism>
<gene>
    <name evidence="1" type="ORF">AGI3411_05641</name>
</gene>
<dbReference type="Proteomes" id="UP000289184">
    <property type="component" value="Unassembled WGS sequence"/>
</dbReference>